<organism evidence="2 3">
    <name type="scientific">Glycomyces luteolus</name>
    <dbReference type="NCBI Taxonomy" id="2670330"/>
    <lineage>
        <taxon>Bacteria</taxon>
        <taxon>Bacillati</taxon>
        <taxon>Actinomycetota</taxon>
        <taxon>Actinomycetes</taxon>
        <taxon>Glycomycetales</taxon>
        <taxon>Glycomycetaceae</taxon>
        <taxon>Glycomyces</taxon>
    </lineage>
</organism>
<name>A0A9X3PFI0_9ACTN</name>
<gene>
    <name evidence="2" type="ORF">O1R50_18650</name>
</gene>
<accession>A0A9X3PFI0</accession>
<feature type="domain" description="CdiI C-terminal" evidence="1">
    <location>
        <begin position="34"/>
        <end position="137"/>
    </location>
</feature>
<evidence type="ECO:0000259" key="1">
    <source>
        <dbReference type="Pfam" id="PF18228"/>
    </source>
</evidence>
<dbReference type="InterPro" id="IPR040509">
    <property type="entry name" value="CdiI_C"/>
</dbReference>
<dbReference type="Gene3D" id="3.30.2450.20">
    <property type="match status" value="1"/>
</dbReference>
<dbReference type="RefSeq" id="WP_270111677.1">
    <property type="nucleotide sequence ID" value="NZ_JAPZVP010000015.1"/>
</dbReference>
<proteinExistence type="predicted"/>
<dbReference type="InterPro" id="IPR053755">
    <property type="entry name" value="CDI_immunity_sf"/>
</dbReference>
<evidence type="ECO:0000313" key="3">
    <source>
        <dbReference type="Proteomes" id="UP001146067"/>
    </source>
</evidence>
<protein>
    <recommendedName>
        <fullName evidence="1">CdiI C-terminal domain-containing protein</fullName>
    </recommendedName>
</protein>
<comment type="caution">
    <text evidence="2">The sequence shown here is derived from an EMBL/GenBank/DDBJ whole genome shotgun (WGS) entry which is preliminary data.</text>
</comment>
<dbReference type="EMBL" id="JAPZVP010000015">
    <property type="protein sequence ID" value="MDA1361654.1"/>
    <property type="molecule type" value="Genomic_DNA"/>
</dbReference>
<keyword evidence="3" id="KW-1185">Reference proteome</keyword>
<dbReference type="Pfam" id="PF18228">
    <property type="entry name" value="CdiI_N"/>
    <property type="match status" value="1"/>
</dbReference>
<dbReference type="AlphaFoldDB" id="A0A9X3PFI0"/>
<dbReference type="Proteomes" id="UP001146067">
    <property type="component" value="Unassembled WGS sequence"/>
</dbReference>
<sequence length="150" mass="16844">MFTVTASTHAADANQYFAGSLAFPNGEVEYFQASLDHWDIQQYTESWRAQLAKVSSGGPVGVLLTNVQDPESANFFRGWTIYNPGDGFFYLQDGLFFVDELPAGWSLDDPSTFAEERETVTEEGHQISEWRIDEADIDPYRSIVVTDAML</sequence>
<evidence type="ECO:0000313" key="2">
    <source>
        <dbReference type="EMBL" id="MDA1361654.1"/>
    </source>
</evidence>
<reference evidence="2" key="1">
    <citation type="submission" date="2022-12" db="EMBL/GenBank/DDBJ databases">
        <title>Gycomyces niveus sp.nov.,a novel actinomycete isolated from soil in Shouguan.</title>
        <authorList>
            <person name="Yang X."/>
        </authorList>
    </citation>
    <scope>NUCLEOTIDE SEQUENCE</scope>
    <source>
        <strain evidence="2">NEAU-A15</strain>
    </source>
</reference>